<evidence type="ECO:0000313" key="1">
    <source>
        <dbReference type="Proteomes" id="UP000095286"/>
    </source>
</evidence>
<organism evidence="1 2">
    <name type="scientific">Rhabditophanes sp. KR3021</name>
    <dbReference type="NCBI Taxonomy" id="114890"/>
    <lineage>
        <taxon>Eukaryota</taxon>
        <taxon>Metazoa</taxon>
        <taxon>Ecdysozoa</taxon>
        <taxon>Nematoda</taxon>
        <taxon>Chromadorea</taxon>
        <taxon>Rhabditida</taxon>
        <taxon>Tylenchina</taxon>
        <taxon>Panagrolaimomorpha</taxon>
        <taxon>Strongyloidoidea</taxon>
        <taxon>Alloionematidae</taxon>
        <taxon>Rhabditophanes</taxon>
    </lineage>
</organism>
<proteinExistence type="predicted"/>
<dbReference type="Proteomes" id="UP000095286">
    <property type="component" value="Unplaced"/>
</dbReference>
<protein>
    <submittedName>
        <fullName evidence="2">J domain-containing protein</fullName>
    </submittedName>
</protein>
<accession>A0AC35U0N7</accession>
<reference evidence="2" key="1">
    <citation type="submission" date="2016-11" db="UniProtKB">
        <authorList>
            <consortium name="WormBaseParasite"/>
        </authorList>
    </citation>
    <scope>IDENTIFICATION</scope>
    <source>
        <strain evidence="2">KR3021</strain>
    </source>
</reference>
<sequence length="2270" mass="259477">MTSYAASNRDLTCFLVTKHSWKGKYKRIFSVGDLAITTYNPTSLEITNQWLYEEFINIKRTKSSQDNRFDEFTITVKKKLKNDNMIFSSEFAKNVVTEALKQYSKFNNPSFAITHYTGKKHNWADDSVDVMLRVCPSGVERLDSHRKIVIASYDFMDIMHISHLENNPNGLILEMGEQRRRHCFIIGDRDKFILDVRRNSLDYICMNIQLAKDPIALDIFNKTRLGLCSRDDQITSFVEFSVEKHTPRHERPPRRTLCLSETCLIERDPSSYAVICARPLKNIVCLIRDLKNPQMFSIQYNCGQIRSYSSTERDLVLASIIDGTRSAKNQQIHVLTCGAFEKSVRLIPNNCTIDDEGEQQLLKHIVNPPANLSRYDLFKRFNYNIPYNGFTHVPTTGIFNDSKTKTIVECVKTVLNEKYTKDEINSTVKVQAQMQCLRRLFSSKAGFQSFTDVAMIRTQLGSLVVDMLKFGNDTVDYVVVEMLTSLMQPMHANYELRYEQSNKNSLLSSKQFIEHLLNLVVNHVERKTGFLVIASMLDFLTYALCAPYSETTSGESFDMLLIGVAKRGKSFYKLFHNSSMTIIKGAGMVMRAIIEESDQDMSERMQMLSLTEGAFLKHLQLSLLIDGRDLRVLTNRQLSGQLISLWIANNEKAMDLMKRCLPRGLLDGLYSKEKAPVREGDYLSIRNNLEIATNEQKKSNIREQLDQVQIQIEAKLDGILQHWNLQHKMTILQELKNRREDEKKREKPVVLRKRRQQIKADANWKYFAYMFKNDWSKSDLIWNEKTRAEFKNGIENEMRLMELEMEQVKDDVPISWNHTEFYVKYDSLKEEIKIGDYYLRILLNEEDNTATDIKEPSFFFNNVYHKFLLAQKSELKCYCLKAMAVTYGRHHETIGPFPDSCSIVEMLQNTKLMAERDHLVFLLSKLALNKENCRDLIGSDLLYTFVDFATLAHLHTSRATSTNQSNLLESAKLTEEDEENVGAIEWAVSNYEGSSDVKFNAKQMERMFKEGKITGKSKVWADGMSDWASFEEVAQFKWTVVYKSSSNALYNPSQLCEIVLDTMISMCQFFPARDEDGSIIRPLPNVKRVLSEPILLYQIVQLLLTYDPSIVHRVATLLLLVMQDNPFISRLYLSGVFFFIMMYNSSNILPVAKFLHYTHTKQAFTSIVGKSELIARSILSPILPEAAIYYLEEYGAEKYAEVFIGEQETPELIWNSEMKRSMIEKVSFHVSDYTLRLKSNIKSLYRYCPLTPIAYPQLEGELFCYVYYLRHLCDTKRFPNYPIRDPIEFLKSCLAAWHEEIERKPAEMSMDAALTILGLKPSEVDFKDTDKIKKAYRRLALMLHPDKNEKVDPAKFQELGEAYVLVMSHIETMTRNDGEFGVDSDIQRIVLCLKAQSIIYSRHVEELGPYKYSGYGQLIKTIELESKEKNWFATGDGKLLVAAVELCYWTLKSSPLNAEQLRRDGGLEIIYQTFCQCVDMIGMSSKVSDLCVQVCYHLCKCFATAAEFELCREKIAEMHGIFRSIVRLLQYTHLPKLSVAAGEVCCSFAVCTLLQTQLFQNGVLWQLLPHLFKYDYTLEEGGVAHSEESNEQTRMNNLALESCEALACLAGFREGKPENDGIINSLKAMLTPYICRLMRQGDNTKVLKTLTTNTEDPYLIWDNATRAELLDFVEGHRLSSVSASDLFGAEFRMSIYAQELIVGEIFVRVYNEQPNFVLYAPKESFMDIICYLKKNINELKPQVVKKQMNGDLIDFEEVLNEPPSIVKSKKKKELTTVQKIEMVLTALSNIMTTNQAIEMLLIGNMDIIFEYINLNGQSNIQQLAMKVISIAAGNKECVTEIAKINQLPKVLIMLKQLTQSTENILQLLIALASNGNVVKDALEYGGLLYFFHILCDSAQQKSNRILAAELLAKLQADKLNGQRWSLLITRYLPPYFASTLCKSPSNSITMFDSNTENPELIWNDEVRSDVKNIINEQLIKFYNLQLENIESKFNTNLPSIPFYYQEILNDEVIVADVFIRLFVANPSWPIGQPRKFATTLFHDVLELLKKPSQHLDILTTALCLLIMNHPNVADLISTQGYFPQFVNAMSTYDGPASKGAMQVLDKLCENNFCNDAVSDTQIIKGILHCMKKNPASNGESGHALKLLLKRNTPRLAQQVHDSGIVQHILGLLNSSLPEVENPAASKAEMVDALKSVLTDLTWGKKIQDILDASPIWAQYRDQRHDLFLPATRTQAIAGPPPSSHIAGALTFGNGPPSMPNRQPPPYDGPL</sequence>
<dbReference type="WBParaSite" id="RSKR_0000636800.1">
    <property type="protein sequence ID" value="RSKR_0000636800.1"/>
    <property type="gene ID" value="RSKR_0000636800"/>
</dbReference>
<name>A0AC35U0N7_9BILA</name>
<evidence type="ECO:0000313" key="2">
    <source>
        <dbReference type="WBParaSite" id="RSKR_0000636800.1"/>
    </source>
</evidence>